<accession>A0A1G2ULI2</accession>
<dbReference type="SUPFAM" id="SSF143422">
    <property type="entry name" value="Transposase IS200-like"/>
    <property type="match status" value="1"/>
</dbReference>
<dbReference type="GO" id="GO:0004803">
    <property type="term" value="F:transposase activity"/>
    <property type="evidence" value="ECO:0007669"/>
    <property type="project" value="InterPro"/>
</dbReference>
<comment type="caution">
    <text evidence="2">The sequence shown here is derived from an EMBL/GenBank/DDBJ whole genome shotgun (WGS) entry which is preliminary data.</text>
</comment>
<dbReference type="InterPro" id="IPR036515">
    <property type="entry name" value="Transposase_17_sf"/>
</dbReference>
<dbReference type="SMART" id="SM01321">
    <property type="entry name" value="Y1_Tnp"/>
    <property type="match status" value="1"/>
</dbReference>
<gene>
    <name evidence="2" type="ORF">A3H60_01865</name>
</gene>
<dbReference type="GO" id="GO:0006313">
    <property type="term" value="P:DNA transposition"/>
    <property type="evidence" value="ECO:0007669"/>
    <property type="project" value="InterPro"/>
</dbReference>
<reference evidence="2 3" key="1">
    <citation type="journal article" date="2016" name="Nat. Commun.">
        <title>Thousands of microbial genomes shed light on interconnected biogeochemical processes in an aquifer system.</title>
        <authorList>
            <person name="Anantharaman K."/>
            <person name="Brown C.T."/>
            <person name="Hug L.A."/>
            <person name="Sharon I."/>
            <person name="Castelle C.J."/>
            <person name="Probst A.J."/>
            <person name="Thomas B.C."/>
            <person name="Singh A."/>
            <person name="Wilkins M.J."/>
            <person name="Karaoz U."/>
            <person name="Brodie E.L."/>
            <person name="Williams K.H."/>
            <person name="Hubbard S.S."/>
            <person name="Banfield J.F."/>
        </authorList>
    </citation>
    <scope>NUCLEOTIDE SEQUENCE [LARGE SCALE GENOMIC DNA]</scope>
</reference>
<evidence type="ECO:0000313" key="2">
    <source>
        <dbReference type="EMBL" id="OHB10234.1"/>
    </source>
</evidence>
<sequence length="225" mass="27001">MQRKVNFVTGEYYHVFSRGVERRNIFQNNRDCERFLASLYILNQRKNFYLSDFLKRKGKQIPDLYQENREDALVSILAFSLMPNHFHILVREIREGGISKFMSRLLTTHSMYFNIKYKRSGPLFIHPFRSVHVDDDIHFRHLFSYIHLNCIDIIEPKWKERGITNNKQAQKFLLEYKYSSYPDLSDKNPDRIESGILDIKSLLDSIPRTTLRNIKIEDFEKWTIS</sequence>
<evidence type="ECO:0000313" key="3">
    <source>
        <dbReference type="Proteomes" id="UP000177202"/>
    </source>
</evidence>
<organism evidence="2 3">
    <name type="scientific">Candidatus Zambryskibacteria bacterium RIFCSPLOWO2_02_FULL_44_12b</name>
    <dbReference type="NCBI Taxonomy" id="1802772"/>
    <lineage>
        <taxon>Bacteria</taxon>
        <taxon>Candidatus Zambryskiibacteriota</taxon>
    </lineage>
</organism>
<dbReference type="EMBL" id="MHWP01000019">
    <property type="protein sequence ID" value="OHB10234.1"/>
    <property type="molecule type" value="Genomic_DNA"/>
</dbReference>
<dbReference type="Proteomes" id="UP000177202">
    <property type="component" value="Unassembled WGS sequence"/>
</dbReference>
<protein>
    <recommendedName>
        <fullName evidence="1">Transposase IS200-like domain-containing protein</fullName>
    </recommendedName>
</protein>
<name>A0A1G2ULI2_9BACT</name>
<dbReference type="GO" id="GO:0003677">
    <property type="term" value="F:DNA binding"/>
    <property type="evidence" value="ECO:0007669"/>
    <property type="project" value="InterPro"/>
</dbReference>
<dbReference type="Pfam" id="PF01797">
    <property type="entry name" value="Y1_Tnp"/>
    <property type="match status" value="1"/>
</dbReference>
<dbReference type="AlphaFoldDB" id="A0A1G2ULI2"/>
<dbReference type="PANTHER" id="PTHR34322">
    <property type="entry name" value="TRANSPOSASE, Y1_TNP DOMAIN-CONTAINING"/>
    <property type="match status" value="1"/>
</dbReference>
<feature type="domain" description="Transposase IS200-like" evidence="1">
    <location>
        <begin position="8"/>
        <end position="149"/>
    </location>
</feature>
<evidence type="ECO:0000259" key="1">
    <source>
        <dbReference type="SMART" id="SM01321"/>
    </source>
</evidence>
<dbReference type="Gene3D" id="3.30.70.1290">
    <property type="entry name" value="Transposase IS200-like"/>
    <property type="match status" value="1"/>
</dbReference>
<proteinExistence type="predicted"/>
<dbReference type="InterPro" id="IPR002686">
    <property type="entry name" value="Transposase_17"/>
</dbReference>
<dbReference type="PANTHER" id="PTHR34322:SF2">
    <property type="entry name" value="TRANSPOSASE IS200-LIKE DOMAIN-CONTAINING PROTEIN"/>
    <property type="match status" value="1"/>
</dbReference>